<reference evidence="13 14" key="1">
    <citation type="submission" date="2016-12" db="EMBL/GenBank/DDBJ databases">
        <title>Draft genome sequences of strains Salinicola socius SMB35, Salinicola sp. MH3R3-1 and Chromohalobacter sp. SMB17 from the Verkhnekamsk potash mining region of Russia.</title>
        <authorList>
            <person name="Mavrodi D.V."/>
            <person name="Olsson B.E."/>
            <person name="Korsakova E.S."/>
            <person name="Pyankova A."/>
            <person name="Mavrodi O.V."/>
            <person name="Plotnikova E.G."/>
        </authorList>
    </citation>
    <scope>NUCLEOTIDE SEQUENCE [LARGE SCALE GENOMIC DNA]</scope>
    <source>
        <strain evidence="13 14">SMB35</strain>
    </source>
</reference>
<dbReference type="Proteomes" id="UP000186878">
    <property type="component" value="Unassembled WGS sequence"/>
</dbReference>
<name>A0A1Q8STJ1_9GAMM</name>
<dbReference type="InterPro" id="IPR036890">
    <property type="entry name" value="HATPase_C_sf"/>
</dbReference>
<dbReference type="SUPFAM" id="SSF47384">
    <property type="entry name" value="Homodimeric domain of signal transducing histidine kinase"/>
    <property type="match status" value="1"/>
</dbReference>
<organism evidence="13 14">
    <name type="scientific">Salinicola socius</name>
    <dbReference type="NCBI Taxonomy" id="404433"/>
    <lineage>
        <taxon>Bacteria</taxon>
        <taxon>Pseudomonadati</taxon>
        <taxon>Pseudomonadota</taxon>
        <taxon>Gammaproteobacteria</taxon>
        <taxon>Oceanospirillales</taxon>
        <taxon>Halomonadaceae</taxon>
        <taxon>Salinicola</taxon>
    </lineage>
</organism>
<protein>
    <recommendedName>
        <fullName evidence="3">histidine kinase</fullName>
        <ecNumber evidence="3">2.7.13.3</ecNumber>
    </recommendedName>
</protein>
<dbReference type="Gene3D" id="1.10.8.500">
    <property type="entry name" value="HAMP domain in histidine kinase"/>
    <property type="match status" value="1"/>
</dbReference>
<dbReference type="PANTHER" id="PTHR44936">
    <property type="entry name" value="SENSOR PROTEIN CREC"/>
    <property type="match status" value="1"/>
</dbReference>
<keyword evidence="14" id="KW-1185">Reference proteome</keyword>
<dbReference type="OrthoDB" id="9804645at2"/>
<dbReference type="AlphaFoldDB" id="A0A1Q8STJ1"/>
<dbReference type="PROSITE" id="PS50109">
    <property type="entry name" value="HIS_KIN"/>
    <property type="match status" value="1"/>
</dbReference>
<comment type="subcellular location">
    <subcellularLocation>
        <location evidence="2">Cell membrane</location>
        <topology evidence="2">Multi-pass membrane protein</topology>
    </subcellularLocation>
</comment>
<dbReference type="Gene3D" id="1.10.287.130">
    <property type="match status" value="1"/>
</dbReference>
<evidence type="ECO:0000259" key="11">
    <source>
        <dbReference type="PROSITE" id="PS50109"/>
    </source>
</evidence>
<evidence type="ECO:0000256" key="8">
    <source>
        <dbReference type="ARBA" id="ARBA00022777"/>
    </source>
</evidence>
<dbReference type="SUPFAM" id="SSF158472">
    <property type="entry name" value="HAMP domain-like"/>
    <property type="match status" value="1"/>
</dbReference>
<dbReference type="PROSITE" id="PS50885">
    <property type="entry name" value="HAMP"/>
    <property type="match status" value="1"/>
</dbReference>
<evidence type="ECO:0000256" key="7">
    <source>
        <dbReference type="ARBA" id="ARBA00022741"/>
    </source>
</evidence>
<gene>
    <name evidence="13" type="ORF">BTW07_08030</name>
</gene>
<dbReference type="Pfam" id="PF00672">
    <property type="entry name" value="HAMP"/>
    <property type="match status" value="1"/>
</dbReference>
<evidence type="ECO:0000256" key="4">
    <source>
        <dbReference type="ARBA" id="ARBA00022475"/>
    </source>
</evidence>
<dbReference type="InterPro" id="IPR005467">
    <property type="entry name" value="His_kinase_dom"/>
</dbReference>
<keyword evidence="7" id="KW-0547">Nucleotide-binding</keyword>
<evidence type="ECO:0000259" key="12">
    <source>
        <dbReference type="PROSITE" id="PS50885"/>
    </source>
</evidence>
<dbReference type="GO" id="GO:0005886">
    <property type="term" value="C:plasma membrane"/>
    <property type="evidence" value="ECO:0007669"/>
    <property type="project" value="UniProtKB-SubCell"/>
</dbReference>
<evidence type="ECO:0000256" key="2">
    <source>
        <dbReference type="ARBA" id="ARBA00004651"/>
    </source>
</evidence>
<evidence type="ECO:0000256" key="1">
    <source>
        <dbReference type="ARBA" id="ARBA00000085"/>
    </source>
</evidence>
<evidence type="ECO:0000256" key="5">
    <source>
        <dbReference type="ARBA" id="ARBA00022553"/>
    </source>
</evidence>
<dbReference type="GO" id="GO:0000155">
    <property type="term" value="F:phosphorelay sensor kinase activity"/>
    <property type="evidence" value="ECO:0007669"/>
    <property type="project" value="InterPro"/>
</dbReference>
<dbReference type="InterPro" id="IPR004358">
    <property type="entry name" value="Sig_transdc_His_kin-like_C"/>
</dbReference>
<dbReference type="Pfam" id="PF00512">
    <property type="entry name" value="HisKA"/>
    <property type="match status" value="1"/>
</dbReference>
<keyword evidence="5" id="KW-0597">Phosphoprotein</keyword>
<evidence type="ECO:0000313" key="14">
    <source>
        <dbReference type="Proteomes" id="UP000186878"/>
    </source>
</evidence>
<evidence type="ECO:0000256" key="6">
    <source>
        <dbReference type="ARBA" id="ARBA00022679"/>
    </source>
</evidence>
<keyword evidence="10" id="KW-0472">Membrane</keyword>
<dbReference type="PANTHER" id="PTHR44936:SF10">
    <property type="entry name" value="SENSOR PROTEIN RSTB"/>
    <property type="match status" value="1"/>
</dbReference>
<dbReference type="GO" id="GO:0005524">
    <property type="term" value="F:ATP binding"/>
    <property type="evidence" value="ECO:0007669"/>
    <property type="project" value="UniProtKB-KW"/>
</dbReference>
<comment type="caution">
    <text evidence="13">The sequence shown here is derived from an EMBL/GenBank/DDBJ whole genome shotgun (WGS) entry which is preliminary data.</text>
</comment>
<dbReference type="InterPro" id="IPR050980">
    <property type="entry name" value="2C_sensor_his_kinase"/>
</dbReference>
<dbReference type="InterPro" id="IPR003594">
    <property type="entry name" value="HATPase_dom"/>
</dbReference>
<dbReference type="PRINTS" id="PR00344">
    <property type="entry name" value="BCTRLSENSOR"/>
</dbReference>
<keyword evidence="9" id="KW-0067">ATP-binding</keyword>
<keyword evidence="6" id="KW-0808">Transferase</keyword>
<feature type="transmembrane region" description="Helical" evidence="10">
    <location>
        <begin position="234"/>
        <end position="257"/>
    </location>
</feature>
<evidence type="ECO:0000256" key="3">
    <source>
        <dbReference type="ARBA" id="ARBA00012438"/>
    </source>
</evidence>
<accession>A0A1Q8STJ1</accession>
<feature type="transmembrane region" description="Helical" evidence="10">
    <location>
        <begin position="12"/>
        <end position="35"/>
    </location>
</feature>
<dbReference type="Pfam" id="PF02518">
    <property type="entry name" value="HATPase_c"/>
    <property type="match status" value="1"/>
</dbReference>
<keyword evidence="4" id="KW-1003">Cell membrane</keyword>
<feature type="domain" description="Histidine kinase" evidence="11">
    <location>
        <begin position="315"/>
        <end position="530"/>
    </location>
</feature>
<dbReference type="SMART" id="SM00388">
    <property type="entry name" value="HisKA"/>
    <property type="match status" value="1"/>
</dbReference>
<keyword evidence="10" id="KW-0812">Transmembrane</keyword>
<sequence>MRRSFTDSTFLRFYVSLLAALVITFALVLFGFLMVDKVRQEHYRENLVSGPLALLSDLVSRQPLVKRDDWLASMASTLGMPLGLFKLDDLSLNYFERARLRENRPVIESTDDGWRSLYQLPHSTWVLAARINSLNEMQLRGITEVLRSWLSGERDDIQARRLERVKRQFHIPIGLYTSPPTGVDPIQATRLDAGEVVVRLETGLSALYIHARVGPDRWLRIGPLPSFESMPLSLALALLIMVLTTLAGAIYLIVWGVEGRVGRLERAATRIAAGHLNSRVRVDSNDFIGRLGMALNGMAAQVQSLLRSQQEMIRAVSHELRTPVARIRFAVQMLEDLSKDDVAQRQLAGIDEDIAELDRLIDEILTYAKLDSENAQGVTLQTETLECRAVAWRVLDTLSPLHPHLELGVADGEELEVEAEPRYLQRAVQNLVANACRHAERQVLVTVHREPRAVRIDVEDDGPGVPEEKRIAIFKPFARLDDSRTRRSGGYGLGLSIVQKIMAWHGGNVVVDRSEQLGGARFSLLLPLHGREAIRPLTFDDEETI</sequence>
<dbReference type="Gene3D" id="3.30.565.10">
    <property type="entry name" value="Histidine kinase-like ATPase, C-terminal domain"/>
    <property type="match status" value="1"/>
</dbReference>
<dbReference type="EMBL" id="MSDO01000009">
    <property type="protein sequence ID" value="OLO04734.1"/>
    <property type="molecule type" value="Genomic_DNA"/>
</dbReference>
<dbReference type="InterPro" id="IPR003660">
    <property type="entry name" value="HAMP_dom"/>
</dbReference>
<comment type="catalytic activity">
    <reaction evidence="1">
        <text>ATP + protein L-histidine = ADP + protein N-phospho-L-histidine.</text>
        <dbReference type="EC" id="2.7.13.3"/>
    </reaction>
</comment>
<feature type="domain" description="HAMP" evidence="12">
    <location>
        <begin position="255"/>
        <end position="307"/>
    </location>
</feature>
<dbReference type="SMART" id="SM00304">
    <property type="entry name" value="HAMP"/>
    <property type="match status" value="1"/>
</dbReference>
<dbReference type="SMART" id="SM00387">
    <property type="entry name" value="HATPase_c"/>
    <property type="match status" value="1"/>
</dbReference>
<keyword evidence="8 13" id="KW-0418">Kinase</keyword>
<dbReference type="RefSeq" id="WP_075569635.1">
    <property type="nucleotide sequence ID" value="NZ_MSDO01000009.1"/>
</dbReference>
<dbReference type="InterPro" id="IPR003661">
    <property type="entry name" value="HisK_dim/P_dom"/>
</dbReference>
<dbReference type="CDD" id="cd00082">
    <property type="entry name" value="HisKA"/>
    <property type="match status" value="1"/>
</dbReference>
<proteinExistence type="predicted"/>
<dbReference type="SUPFAM" id="SSF55874">
    <property type="entry name" value="ATPase domain of HSP90 chaperone/DNA topoisomerase II/histidine kinase"/>
    <property type="match status" value="1"/>
</dbReference>
<evidence type="ECO:0000256" key="9">
    <source>
        <dbReference type="ARBA" id="ARBA00022840"/>
    </source>
</evidence>
<evidence type="ECO:0000313" key="13">
    <source>
        <dbReference type="EMBL" id="OLO04734.1"/>
    </source>
</evidence>
<evidence type="ECO:0000256" key="10">
    <source>
        <dbReference type="SAM" id="Phobius"/>
    </source>
</evidence>
<dbReference type="CDD" id="cd06225">
    <property type="entry name" value="HAMP"/>
    <property type="match status" value="1"/>
</dbReference>
<dbReference type="STRING" id="404433.BTW07_08030"/>
<keyword evidence="10" id="KW-1133">Transmembrane helix</keyword>
<dbReference type="InterPro" id="IPR036097">
    <property type="entry name" value="HisK_dim/P_sf"/>
</dbReference>
<dbReference type="EC" id="2.7.13.3" evidence="3"/>